<protein>
    <submittedName>
        <fullName evidence="1">Uncharacterized protein</fullName>
    </submittedName>
</protein>
<reference evidence="2" key="1">
    <citation type="submission" date="2018-02" db="EMBL/GenBank/DDBJ databases">
        <authorList>
            <person name="Hausmann B."/>
        </authorList>
    </citation>
    <scope>NUCLEOTIDE SEQUENCE [LARGE SCALE GENOMIC DNA]</scope>
    <source>
        <strain evidence="2">Peat soil MAG SbA5</strain>
    </source>
</reference>
<sequence>MDYAGALTDFIDSRSPDKII</sequence>
<dbReference type="Proteomes" id="UP000239735">
    <property type="component" value="Unassembled WGS sequence"/>
</dbReference>
<organism evidence="1 2">
    <name type="scientific">Candidatus Sulfuritelmatomonas gaucii</name>
    <dbReference type="NCBI Taxonomy" id="2043161"/>
    <lineage>
        <taxon>Bacteria</taxon>
        <taxon>Pseudomonadati</taxon>
        <taxon>Acidobacteriota</taxon>
        <taxon>Terriglobia</taxon>
        <taxon>Terriglobales</taxon>
        <taxon>Acidobacteriaceae</taxon>
        <taxon>Candidatus Sulfuritelmatomonas</taxon>
    </lineage>
</organism>
<name>A0A2N9M6Q5_9BACT</name>
<gene>
    <name evidence="1" type="ORF">SBA5_830011</name>
</gene>
<evidence type="ECO:0000313" key="1">
    <source>
        <dbReference type="EMBL" id="SPE31122.1"/>
    </source>
</evidence>
<evidence type="ECO:0000313" key="2">
    <source>
        <dbReference type="Proteomes" id="UP000239735"/>
    </source>
</evidence>
<accession>A0A2N9M6Q5</accession>
<proteinExistence type="predicted"/>
<dbReference type="AlphaFoldDB" id="A0A2N9M6Q5"/>
<dbReference type="EMBL" id="OKRB01000145">
    <property type="protein sequence ID" value="SPE31122.1"/>
    <property type="molecule type" value="Genomic_DNA"/>
</dbReference>